<keyword evidence="5 7" id="KW-0472">Membrane</keyword>
<feature type="compositionally biased region" description="Basic residues" evidence="6">
    <location>
        <begin position="1"/>
        <end position="10"/>
    </location>
</feature>
<dbReference type="PANTHER" id="PTHR30093">
    <property type="entry name" value="GENERAL SECRETION PATHWAY PROTEIN G"/>
    <property type="match status" value="1"/>
</dbReference>
<keyword evidence="2" id="KW-0488">Methylation</keyword>
<evidence type="ECO:0000256" key="6">
    <source>
        <dbReference type="SAM" id="MobiDB-lite"/>
    </source>
</evidence>
<name>A0A2H0REK9_9BACT</name>
<evidence type="ECO:0008006" key="10">
    <source>
        <dbReference type="Google" id="ProtNLM"/>
    </source>
</evidence>
<dbReference type="InterPro" id="IPR002416">
    <property type="entry name" value="T2SS_protein-GspH"/>
</dbReference>
<evidence type="ECO:0000313" key="8">
    <source>
        <dbReference type="EMBL" id="PIR44933.1"/>
    </source>
</evidence>
<dbReference type="SUPFAM" id="SSF54523">
    <property type="entry name" value="Pili subunits"/>
    <property type="match status" value="1"/>
</dbReference>
<evidence type="ECO:0000256" key="2">
    <source>
        <dbReference type="ARBA" id="ARBA00022481"/>
    </source>
</evidence>
<reference evidence="8 9" key="1">
    <citation type="submission" date="2017-09" db="EMBL/GenBank/DDBJ databases">
        <title>Depth-based differentiation of microbial function through sediment-hosted aquifers and enrichment of novel symbionts in the deep terrestrial subsurface.</title>
        <authorList>
            <person name="Probst A.J."/>
            <person name="Ladd B."/>
            <person name="Jarett J.K."/>
            <person name="Geller-Mcgrath D.E."/>
            <person name="Sieber C.M."/>
            <person name="Emerson J.B."/>
            <person name="Anantharaman K."/>
            <person name="Thomas B.C."/>
            <person name="Malmstrom R."/>
            <person name="Stieglmeier M."/>
            <person name="Klingl A."/>
            <person name="Woyke T."/>
            <person name="Ryan C.M."/>
            <person name="Banfield J.F."/>
        </authorList>
    </citation>
    <scope>NUCLEOTIDE SEQUENCE [LARGE SCALE GENOMIC DNA]</scope>
    <source>
        <strain evidence="8">CG10_big_fil_rev_8_21_14_0_10_51_16</strain>
    </source>
</reference>
<evidence type="ECO:0000256" key="1">
    <source>
        <dbReference type="ARBA" id="ARBA00004167"/>
    </source>
</evidence>
<dbReference type="PRINTS" id="PR00885">
    <property type="entry name" value="BCTERIALGSPH"/>
</dbReference>
<feature type="transmembrane region" description="Helical" evidence="7">
    <location>
        <begin position="74"/>
        <end position="95"/>
    </location>
</feature>
<evidence type="ECO:0000256" key="5">
    <source>
        <dbReference type="ARBA" id="ARBA00023136"/>
    </source>
</evidence>
<keyword evidence="3 7" id="KW-0812">Transmembrane</keyword>
<dbReference type="Proteomes" id="UP000228767">
    <property type="component" value="Unassembled WGS sequence"/>
</dbReference>
<organism evidence="8 9">
    <name type="scientific">Candidatus Vogelbacteria bacterium CG10_big_fil_rev_8_21_14_0_10_51_16</name>
    <dbReference type="NCBI Taxonomy" id="1975045"/>
    <lineage>
        <taxon>Bacteria</taxon>
        <taxon>Candidatus Vogeliibacteriota</taxon>
    </lineage>
</organism>
<dbReference type="GO" id="GO:0016020">
    <property type="term" value="C:membrane"/>
    <property type="evidence" value="ECO:0007669"/>
    <property type="project" value="UniProtKB-SubCell"/>
</dbReference>
<evidence type="ECO:0000313" key="9">
    <source>
        <dbReference type="Proteomes" id="UP000228767"/>
    </source>
</evidence>
<dbReference type="InterPro" id="IPR012902">
    <property type="entry name" value="N_methyl_site"/>
</dbReference>
<dbReference type="PANTHER" id="PTHR30093:SF44">
    <property type="entry name" value="TYPE II SECRETION SYSTEM CORE PROTEIN G"/>
    <property type="match status" value="1"/>
</dbReference>
<dbReference type="NCBIfam" id="TIGR02532">
    <property type="entry name" value="IV_pilin_GFxxxE"/>
    <property type="match status" value="1"/>
</dbReference>
<keyword evidence="4 7" id="KW-1133">Transmembrane helix</keyword>
<dbReference type="Gene3D" id="3.30.700.10">
    <property type="entry name" value="Glycoprotein, Type 4 Pilin"/>
    <property type="match status" value="1"/>
</dbReference>
<accession>A0A2H0REK9</accession>
<dbReference type="PROSITE" id="PS00409">
    <property type="entry name" value="PROKAR_NTER_METHYL"/>
    <property type="match status" value="1"/>
</dbReference>
<evidence type="ECO:0000256" key="7">
    <source>
        <dbReference type="SAM" id="Phobius"/>
    </source>
</evidence>
<gene>
    <name evidence="8" type="ORF">COV10_02170</name>
</gene>
<dbReference type="AlphaFoldDB" id="A0A2H0REK9"/>
<dbReference type="Pfam" id="PF07963">
    <property type="entry name" value="N_methyl"/>
    <property type="match status" value="1"/>
</dbReference>
<comment type="caution">
    <text evidence="8">The sequence shown here is derived from an EMBL/GenBank/DDBJ whole genome shotgun (WGS) entry which is preliminary data.</text>
</comment>
<comment type="subcellular location">
    <subcellularLocation>
        <location evidence="1">Membrane</location>
        <topology evidence="1">Single-pass membrane protein</topology>
    </subcellularLocation>
</comment>
<sequence length="219" mass="22613">MSTMNKKQHQGRSSTKWPPATPDARLGEVGAPTKASGLPPATSHLPPARQLNKGFTLTPSPVSRLGVTLRSKGGFTLIELLVVIAIIGILSSVVLTSLGNARNKGADTGIIANLSSIRTQFEVDYDPTSSGSPYGTGGNCSSGVFASGVYEQAIDRANALSSDDDESVCKIDGSKWAVAVLLKSNENKHYCVDSAGNSGTYDAPSATIPSGVASNTACE</sequence>
<dbReference type="GO" id="GO:0015627">
    <property type="term" value="C:type II protein secretion system complex"/>
    <property type="evidence" value="ECO:0007669"/>
    <property type="project" value="InterPro"/>
</dbReference>
<protein>
    <recommendedName>
        <fullName evidence="10">Type II secretion system protein GspG C-terminal domain-containing protein</fullName>
    </recommendedName>
</protein>
<dbReference type="GO" id="GO:0015628">
    <property type="term" value="P:protein secretion by the type II secretion system"/>
    <property type="evidence" value="ECO:0007669"/>
    <property type="project" value="InterPro"/>
</dbReference>
<dbReference type="InterPro" id="IPR045584">
    <property type="entry name" value="Pilin-like"/>
</dbReference>
<evidence type="ECO:0000256" key="3">
    <source>
        <dbReference type="ARBA" id="ARBA00022692"/>
    </source>
</evidence>
<dbReference type="EMBL" id="PCYI01000015">
    <property type="protein sequence ID" value="PIR44933.1"/>
    <property type="molecule type" value="Genomic_DNA"/>
</dbReference>
<feature type="region of interest" description="Disordered" evidence="6">
    <location>
        <begin position="1"/>
        <end position="56"/>
    </location>
</feature>
<evidence type="ECO:0000256" key="4">
    <source>
        <dbReference type="ARBA" id="ARBA00022989"/>
    </source>
</evidence>
<proteinExistence type="predicted"/>